<organism evidence="5 6">
    <name type="scientific">Desulforamulus profundi</name>
    <dbReference type="NCBI Taxonomy" id="1383067"/>
    <lineage>
        <taxon>Bacteria</taxon>
        <taxon>Bacillati</taxon>
        <taxon>Bacillota</taxon>
        <taxon>Clostridia</taxon>
        <taxon>Eubacteriales</taxon>
        <taxon>Peptococcaceae</taxon>
        <taxon>Desulforamulus</taxon>
    </lineage>
</organism>
<reference evidence="5 6" key="1">
    <citation type="submission" date="2013-09" db="EMBL/GenBank/DDBJ databases">
        <title>Biodegradation of hydrocarbons in the deep terrestrial subsurface : characterization of a microbial consortium composed of two Desulfotomaculum species originating from a deep geological formation.</title>
        <authorList>
            <person name="Aullo T."/>
            <person name="Berlendis S."/>
            <person name="Lascourreges J.-F."/>
            <person name="Dessort D."/>
            <person name="Saint-Laurent S."/>
            <person name="Schraauwers B."/>
            <person name="Mas J."/>
            <person name="Magot M."/>
            <person name="Ranchou-Peyruse A."/>
        </authorList>
    </citation>
    <scope>NUCLEOTIDE SEQUENCE [LARGE SCALE GENOMIC DNA]</scope>
    <source>
        <strain evidence="5 6">Bs107</strain>
    </source>
</reference>
<comment type="similarity">
    <text evidence="1">Belongs to the IS21/IS1162 putative ATP-binding protein family.</text>
</comment>
<evidence type="ECO:0000256" key="1">
    <source>
        <dbReference type="ARBA" id="ARBA00008059"/>
    </source>
</evidence>
<dbReference type="InterPro" id="IPR002611">
    <property type="entry name" value="IstB_ATP-bd"/>
</dbReference>
<gene>
    <name evidence="5" type="ORF">P378_08735</name>
</gene>
<sequence length="242" mass="27728">MEDALYKLCRRLKLGTNIVDNAKAIKKENNIEFLLELFTMEIENRELKRKNVFIKQAKFDLIKTFEDYTFEDIKIPKSITPNELMDSSFVGKKENLILYGNVGSGKTHLAIAAGIAACNNGKKVRFYRTASLVNELVEAKKQGNIVKLLKSIEKCDLLICDEWGYVPVDTNGAKLLFGVIADCYERKSLIITTNLEFTKWNEVFYDEKLTAAIIDRIIHHSHLLDFTGRDSMRLKNSLIKLK</sequence>
<protein>
    <submittedName>
        <fullName evidence="5">ATP-binding protein</fullName>
    </submittedName>
</protein>
<dbReference type="InterPro" id="IPR028350">
    <property type="entry name" value="DNAC/IstB-like"/>
</dbReference>
<dbReference type="InterPro" id="IPR027417">
    <property type="entry name" value="P-loop_NTPase"/>
</dbReference>
<keyword evidence="6" id="KW-1185">Reference proteome</keyword>
<evidence type="ECO:0000256" key="2">
    <source>
        <dbReference type="ARBA" id="ARBA00022741"/>
    </source>
</evidence>
<dbReference type="GO" id="GO:0006260">
    <property type="term" value="P:DNA replication"/>
    <property type="evidence" value="ECO:0007669"/>
    <property type="project" value="TreeGrafter"/>
</dbReference>
<dbReference type="PANTHER" id="PTHR30050:SF4">
    <property type="entry name" value="ATP-BINDING PROTEIN RV3427C IN INSERTION SEQUENCE-RELATED"/>
    <property type="match status" value="1"/>
</dbReference>
<name>A0A2C6M8H1_9FIRM</name>
<feature type="domain" description="AAA+ ATPase" evidence="4">
    <location>
        <begin position="92"/>
        <end position="224"/>
    </location>
</feature>
<dbReference type="AlphaFoldDB" id="A0A2C6M8H1"/>
<keyword evidence="3 5" id="KW-0067">ATP-binding</keyword>
<proteinExistence type="inferred from homology"/>
<dbReference type="Gene3D" id="3.40.50.300">
    <property type="entry name" value="P-loop containing nucleotide triphosphate hydrolases"/>
    <property type="match status" value="1"/>
</dbReference>
<dbReference type="PIRSF" id="PIRSF003073">
    <property type="entry name" value="DNAC_TnpB_IstB"/>
    <property type="match status" value="1"/>
</dbReference>
<dbReference type="GO" id="GO:0005524">
    <property type="term" value="F:ATP binding"/>
    <property type="evidence" value="ECO:0007669"/>
    <property type="project" value="UniProtKB-KW"/>
</dbReference>
<accession>A0A2C6M8H1</accession>
<evidence type="ECO:0000256" key="3">
    <source>
        <dbReference type="ARBA" id="ARBA00022840"/>
    </source>
</evidence>
<dbReference type="EMBL" id="AWQQ01000047">
    <property type="protein sequence ID" value="PHJ38567.1"/>
    <property type="molecule type" value="Genomic_DNA"/>
</dbReference>
<dbReference type="PANTHER" id="PTHR30050">
    <property type="entry name" value="CHROMOSOMAL REPLICATION INITIATOR PROTEIN DNAA"/>
    <property type="match status" value="1"/>
</dbReference>
<keyword evidence="2" id="KW-0547">Nucleotide-binding</keyword>
<dbReference type="OrthoDB" id="9776217at2"/>
<comment type="caution">
    <text evidence="5">The sequence shown here is derived from an EMBL/GenBank/DDBJ whole genome shotgun (WGS) entry which is preliminary data.</text>
</comment>
<evidence type="ECO:0000259" key="4">
    <source>
        <dbReference type="SMART" id="SM00382"/>
    </source>
</evidence>
<dbReference type="SMART" id="SM00382">
    <property type="entry name" value="AAA"/>
    <property type="match status" value="1"/>
</dbReference>
<dbReference type="CDD" id="cd00009">
    <property type="entry name" value="AAA"/>
    <property type="match status" value="1"/>
</dbReference>
<dbReference type="InterPro" id="IPR047661">
    <property type="entry name" value="IstB"/>
</dbReference>
<dbReference type="InterPro" id="IPR003593">
    <property type="entry name" value="AAA+_ATPase"/>
</dbReference>
<dbReference type="NCBIfam" id="NF038214">
    <property type="entry name" value="IS21_help_AAA"/>
    <property type="match status" value="1"/>
</dbReference>
<evidence type="ECO:0000313" key="5">
    <source>
        <dbReference type="EMBL" id="PHJ38567.1"/>
    </source>
</evidence>
<dbReference type="RefSeq" id="WP_099082843.1">
    <property type="nucleotide sequence ID" value="NZ_AWQQ01000047.1"/>
</dbReference>
<dbReference type="SUPFAM" id="SSF52540">
    <property type="entry name" value="P-loop containing nucleoside triphosphate hydrolases"/>
    <property type="match status" value="1"/>
</dbReference>
<evidence type="ECO:0000313" key="6">
    <source>
        <dbReference type="Proteomes" id="UP000222564"/>
    </source>
</evidence>
<dbReference type="Proteomes" id="UP000222564">
    <property type="component" value="Unassembled WGS sequence"/>
</dbReference>
<dbReference type="Pfam" id="PF01695">
    <property type="entry name" value="IstB_IS21"/>
    <property type="match status" value="1"/>
</dbReference>